<dbReference type="PANTHER" id="PTHR13600">
    <property type="entry name" value="LEUCINE CARBOXYL METHYLTRANSFERASE"/>
    <property type="match status" value="1"/>
</dbReference>
<evidence type="ECO:0000256" key="1">
    <source>
        <dbReference type="ARBA" id="ARBA00000724"/>
    </source>
</evidence>
<dbReference type="OrthoDB" id="203237at2759"/>
<evidence type="ECO:0000256" key="10">
    <source>
        <dbReference type="SAM" id="MobiDB-lite"/>
    </source>
</evidence>
<name>A0A4Y7PT69_9AGAM</name>
<keyword evidence="6 8" id="KW-0808">Transferase</keyword>
<keyword evidence="12" id="KW-1185">Reference proteome</keyword>
<dbReference type="VEuPathDB" id="FungiDB:BD410DRAFT_729056"/>
<evidence type="ECO:0000256" key="9">
    <source>
        <dbReference type="PIRSR" id="PIRSR016305-1"/>
    </source>
</evidence>
<comment type="similarity">
    <text evidence="2 8">Belongs to the methyltransferase superfamily. LCMT family.</text>
</comment>
<dbReference type="PIRSF" id="PIRSF016305">
    <property type="entry name" value="LCM_mtfrase"/>
    <property type="match status" value="1"/>
</dbReference>
<evidence type="ECO:0000256" key="4">
    <source>
        <dbReference type="ARBA" id="ARBA00017497"/>
    </source>
</evidence>
<dbReference type="Pfam" id="PF04072">
    <property type="entry name" value="LCM"/>
    <property type="match status" value="1"/>
</dbReference>
<dbReference type="SUPFAM" id="SSF53335">
    <property type="entry name" value="S-adenosyl-L-methionine-dependent methyltransferases"/>
    <property type="match status" value="1"/>
</dbReference>
<dbReference type="STRING" id="50990.A0A4Y7PT69"/>
<evidence type="ECO:0000256" key="3">
    <source>
        <dbReference type="ARBA" id="ARBA00012834"/>
    </source>
</evidence>
<protein>
    <recommendedName>
        <fullName evidence="4 8">Leucine carboxyl methyltransferase 1</fullName>
        <ecNumber evidence="3 8">2.1.1.233</ecNumber>
    </recommendedName>
</protein>
<dbReference type="GO" id="GO:0018423">
    <property type="term" value="F:protein C-terminal leucine carboxyl O-methyltransferase activity"/>
    <property type="evidence" value="ECO:0007669"/>
    <property type="project" value="UniProtKB-EC"/>
</dbReference>
<feature type="binding site" evidence="9">
    <location>
        <position position="70"/>
    </location>
    <ligand>
        <name>S-adenosyl-L-methionine</name>
        <dbReference type="ChEBI" id="CHEBI:59789"/>
    </ligand>
</feature>
<comment type="function">
    <text evidence="8">Methylates the carboxyl group of the C-terminal leucine residue of protein phosphatase 2A catalytic subunits to form alpha-leucine ester residues.</text>
</comment>
<feature type="binding site" evidence="9">
    <location>
        <begin position="169"/>
        <end position="170"/>
    </location>
    <ligand>
        <name>S-adenosyl-L-methionine</name>
        <dbReference type="ChEBI" id="CHEBI:59789"/>
    </ligand>
</feature>
<keyword evidence="7 8" id="KW-0949">S-adenosyl-L-methionine</keyword>
<dbReference type="EMBL" id="ML170213">
    <property type="protein sequence ID" value="TDL18052.1"/>
    <property type="molecule type" value="Genomic_DNA"/>
</dbReference>
<dbReference type="PANTHER" id="PTHR13600:SF21">
    <property type="entry name" value="LEUCINE CARBOXYL METHYLTRANSFERASE 1"/>
    <property type="match status" value="1"/>
</dbReference>
<feature type="region of interest" description="Disordered" evidence="10">
    <location>
        <begin position="1"/>
        <end position="21"/>
    </location>
</feature>
<feature type="binding site" evidence="9">
    <location>
        <position position="197"/>
    </location>
    <ligand>
        <name>S-adenosyl-L-methionine</name>
        <dbReference type="ChEBI" id="CHEBI:59789"/>
    </ligand>
</feature>
<evidence type="ECO:0000256" key="7">
    <source>
        <dbReference type="ARBA" id="ARBA00022691"/>
    </source>
</evidence>
<comment type="catalytic activity">
    <reaction evidence="1 8">
        <text>[phosphatase 2A protein]-C-terminal L-leucine + S-adenosyl-L-methionine = [phosphatase 2A protein]-C-terminal L-leucine methyl ester + S-adenosyl-L-homocysteine</text>
        <dbReference type="Rhea" id="RHEA:48544"/>
        <dbReference type="Rhea" id="RHEA-COMP:12134"/>
        <dbReference type="Rhea" id="RHEA-COMP:12135"/>
        <dbReference type="ChEBI" id="CHEBI:57856"/>
        <dbReference type="ChEBI" id="CHEBI:59789"/>
        <dbReference type="ChEBI" id="CHEBI:90516"/>
        <dbReference type="ChEBI" id="CHEBI:90517"/>
        <dbReference type="EC" id="2.1.1.233"/>
    </reaction>
</comment>
<dbReference type="InterPro" id="IPR029063">
    <property type="entry name" value="SAM-dependent_MTases_sf"/>
</dbReference>
<proteinExistence type="inferred from homology"/>
<sequence>MHASRQPFGSSRPPQDSDEPIRLTDSDAALARLSAVQKHYLADPFIRHFVPRAHLQSARPPLINIGTYVRSESIDWLVNTWIDMSKAEGKKCQIVSLGAGSDTRFWRIAASHRIADVAKYIELDFPEITTKKAMVIRKSKDIGGMLSNITVGSGGTTLHSDVYNLLATDLRHPPSSSLSPPLLNMLDKSLPTLLLFECVLVYMTPSASSSVIQWFVDYFDDSAPLGGIVYEMFGLEDSFGKVMKNNLMMRNVELPGAEPYPTKESLLQRFLAHRFTSAQALTLREIRNAYVPRGELERISHLEMLDEIEELNLVLDHYAITWGFKGQDGDGQWTNWGLQKEATVG</sequence>
<dbReference type="Proteomes" id="UP000294933">
    <property type="component" value="Unassembled WGS sequence"/>
</dbReference>
<dbReference type="InterPro" id="IPR007213">
    <property type="entry name" value="Ppm1/Ppm2/Tcmp"/>
</dbReference>
<dbReference type="InterPro" id="IPR016651">
    <property type="entry name" value="LCMT1"/>
</dbReference>
<dbReference type="EC" id="2.1.1.233" evidence="3 8"/>
<evidence type="ECO:0000256" key="5">
    <source>
        <dbReference type="ARBA" id="ARBA00022603"/>
    </source>
</evidence>
<evidence type="ECO:0000256" key="6">
    <source>
        <dbReference type="ARBA" id="ARBA00022679"/>
    </source>
</evidence>
<evidence type="ECO:0000256" key="2">
    <source>
        <dbReference type="ARBA" id="ARBA00010703"/>
    </source>
</evidence>
<dbReference type="GO" id="GO:0032259">
    <property type="term" value="P:methylation"/>
    <property type="evidence" value="ECO:0007669"/>
    <property type="project" value="UniProtKB-KW"/>
</dbReference>
<dbReference type="AlphaFoldDB" id="A0A4Y7PT69"/>
<organism evidence="11 12">
    <name type="scientific">Rickenella mellea</name>
    <dbReference type="NCBI Taxonomy" id="50990"/>
    <lineage>
        <taxon>Eukaryota</taxon>
        <taxon>Fungi</taxon>
        <taxon>Dikarya</taxon>
        <taxon>Basidiomycota</taxon>
        <taxon>Agaricomycotina</taxon>
        <taxon>Agaricomycetes</taxon>
        <taxon>Hymenochaetales</taxon>
        <taxon>Rickenellaceae</taxon>
        <taxon>Rickenella</taxon>
    </lineage>
</organism>
<keyword evidence="5 8" id="KW-0489">Methyltransferase</keyword>
<evidence type="ECO:0000313" key="12">
    <source>
        <dbReference type="Proteomes" id="UP000294933"/>
    </source>
</evidence>
<evidence type="ECO:0000313" key="11">
    <source>
        <dbReference type="EMBL" id="TDL18052.1"/>
    </source>
</evidence>
<feature type="binding site" evidence="9">
    <location>
        <position position="98"/>
    </location>
    <ligand>
        <name>S-adenosyl-L-methionine</name>
        <dbReference type="ChEBI" id="CHEBI:59789"/>
    </ligand>
</feature>
<gene>
    <name evidence="11" type="ORF">BD410DRAFT_729056</name>
</gene>
<accession>A0A4Y7PT69</accession>
<dbReference type="Gene3D" id="3.40.50.150">
    <property type="entry name" value="Vaccinia Virus protein VP39"/>
    <property type="match status" value="1"/>
</dbReference>
<evidence type="ECO:0000256" key="8">
    <source>
        <dbReference type="PIRNR" id="PIRNR016305"/>
    </source>
</evidence>
<reference evidence="11 12" key="1">
    <citation type="submission" date="2018-06" db="EMBL/GenBank/DDBJ databases">
        <title>A transcriptomic atlas of mushroom development highlights an independent origin of complex multicellularity.</title>
        <authorList>
            <consortium name="DOE Joint Genome Institute"/>
            <person name="Krizsan K."/>
            <person name="Almasi E."/>
            <person name="Merenyi Z."/>
            <person name="Sahu N."/>
            <person name="Viragh M."/>
            <person name="Koszo T."/>
            <person name="Mondo S."/>
            <person name="Kiss B."/>
            <person name="Balint B."/>
            <person name="Kues U."/>
            <person name="Barry K."/>
            <person name="Hegedus J.C."/>
            <person name="Henrissat B."/>
            <person name="Johnson J."/>
            <person name="Lipzen A."/>
            <person name="Ohm R."/>
            <person name="Nagy I."/>
            <person name="Pangilinan J."/>
            <person name="Yan J."/>
            <person name="Xiong Y."/>
            <person name="Grigoriev I.V."/>
            <person name="Hibbett D.S."/>
            <person name="Nagy L.G."/>
        </authorList>
    </citation>
    <scope>NUCLEOTIDE SEQUENCE [LARGE SCALE GENOMIC DNA]</scope>
    <source>
        <strain evidence="11 12">SZMC22713</strain>
    </source>
</reference>